<dbReference type="AlphaFoldDB" id="A0A7S3R0E3"/>
<dbReference type="PROSITE" id="PS51925">
    <property type="entry name" value="SWIB_MDM2"/>
    <property type="match status" value="2"/>
</dbReference>
<gene>
    <name evidence="4" type="ORF">DTER00134_LOCUS13955</name>
</gene>
<dbReference type="EMBL" id="HBIP01023303">
    <property type="protein sequence ID" value="CAE0498882.1"/>
    <property type="molecule type" value="Transcribed_RNA"/>
</dbReference>
<dbReference type="Gene3D" id="1.10.245.10">
    <property type="entry name" value="SWIB/MDM2 domain"/>
    <property type="match status" value="2"/>
</dbReference>
<feature type="domain" description="DM2" evidence="2">
    <location>
        <begin position="253"/>
        <end position="329"/>
    </location>
</feature>
<feature type="compositionally biased region" description="Basic and acidic residues" evidence="1">
    <location>
        <begin position="180"/>
        <end position="206"/>
    </location>
</feature>
<feature type="domain" description="DEK-C" evidence="3">
    <location>
        <begin position="155"/>
        <end position="210"/>
    </location>
</feature>
<dbReference type="Pfam" id="PF08766">
    <property type="entry name" value="DEK_C"/>
    <property type="match status" value="1"/>
</dbReference>
<dbReference type="SMART" id="SM00151">
    <property type="entry name" value="SWIB"/>
    <property type="match status" value="2"/>
</dbReference>
<evidence type="ECO:0000259" key="3">
    <source>
        <dbReference type="PROSITE" id="PS51998"/>
    </source>
</evidence>
<evidence type="ECO:0000256" key="1">
    <source>
        <dbReference type="SAM" id="MobiDB-lite"/>
    </source>
</evidence>
<accession>A0A7S3R0E3</accession>
<sequence length="467" mass="51892">MSFTRGRHPEAAAKCSKLRPSSSRLPAMDPRSLARSSKNCRLPCRAASAIDPSSIPAPPVITVLFLFNFNLSVDIMSEPAILPDNQANQQELPQGADAPKQEEPDAPKKEESDALKQEEPDAPKQEAVDVQQKEEPDEKKTATVQQKEDPPPPKQVPDEQICARLHEVLKGADLNTLTEKQVRKRLEKELETDLSGRKDLIRKEIDTWLESQQGGEEDDGDEEEEEEDAEEEDTGKKRSGKRQAKAPGKAKGGFTKHSLLSPALSAFVGAETMSRPQVVKSVWDYIKKHNLQDPKNKRNIICDDKLKTIFTPPITMFSMNKQLSKHCFQNDGPAPSQDASDGEEDEEEGSDEEEKPRKKAKTAKGSSSSAKKTEKKKSSSGGGGGGFTKPVQLDGPLAEFFGETSLSRPEITKRFWTYFRENNLQNPKDKREILCNDKLKGLFGVDKFTGFSLQKLLKPLIGRKEDA</sequence>
<feature type="region of interest" description="Disordered" evidence="1">
    <location>
        <begin position="1"/>
        <end position="38"/>
    </location>
</feature>
<feature type="compositionally biased region" description="Basic and acidic residues" evidence="1">
    <location>
        <begin position="99"/>
        <end position="151"/>
    </location>
</feature>
<dbReference type="Gene3D" id="1.10.10.60">
    <property type="entry name" value="Homeodomain-like"/>
    <property type="match status" value="1"/>
</dbReference>
<dbReference type="InterPro" id="IPR014876">
    <property type="entry name" value="DEK_C"/>
</dbReference>
<feature type="region of interest" description="Disordered" evidence="1">
    <location>
        <begin position="90"/>
        <end position="256"/>
    </location>
</feature>
<organism evidence="4">
    <name type="scientific">Dunaliella tertiolecta</name>
    <name type="common">Green alga</name>
    <dbReference type="NCBI Taxonomy" id="3047"/>
    <lineage>
        <taxon>Eukaryota</taxon>
        <taxon>Viridiplantae</taxon>
        <taxon>Chlorophyta</taxon>
        <taxon>core chlorophytes</taxon>
        <taxon>Chlorophyceae</taxon>
        <taxon>CS clade</taxon>
        <taxon>Chlamydomonadales</taxon>
        <taxon>Dunaliellaceae</taxon>
        <taxon>Dunaliella</taxon>
    </lineage>
</organism>
<evidence type="ECO:0000259" key="2">
    <source>
        <dbReference type="PROSITE" id="PS51925"/>
    </source>
</evidence>
<proteinExistence type="predicted"/>
<dbReference type="CDD" id="cd10567">
    <property type="entry name" value="SWIB-MDM2_like"/>
    <property type="match status" value="2"/>
</dbReference>
<evidence type="ECO:0008006" key="5">
    <source>
        <dbReference type="Google" id="ProtNLM"/>
    </source>
</evidence>
<dbReference type="PROSITE" id="PS51998">
    <property type="entry name" value="DEK_C"/>
    <property type="match status" value="1"/>
</dbReference>
<dbReference type="PANTHER" id="PTHR13844">
    <property type="entry name" value="SWI/SNF-RELATED MATRIX-ASSOCIATED ACTIN-DEPENDENT REGULATOR OF CHROMATIN SUBFAMILY D"/>
    <property type="match status" value="1"/>
</dbReference>
<dbReference type="Pfam" id="PF02201">
    <property type="entry name" value="SWIB"/>
    <property type="match status" value="2"/>
</dbReference>
<feature type="compositionally biased region" description="Acidic residues" evidence="1">
    <location>
        <begin position="215"/>
        <end position="233"/>
    </location>
</feature>
<dbReference type="SUPFAM" id="SSF47592">
    <property type="entry name" value="SWIB/MDM2 domain"/>
    <property type="match status" value="2"/>
</dbReference>
<protein>
    <recommendedName>
        <fullName evidence="5">DM2 domain-containing protein</fullName>
    </recommendedName>
</protein>
<feature type="region of interest" description="Disordered" evidence="1">
    <location>
        <begin position="326"/>
        <end position="393"/>
    </location>
</feature>
<reference evidence="4" key="1">
    <citation type="submission" date="2021-01" db="EMBL/GenBank/DDBJ databases">
        <authorList>
            <person name="Corre E."/>
            <person name="Pelletier E."/>
            <person name="Niang G."/>
            <person name="Scheremetjew M."/>
            <person name="Finn R."/>
            <person name="Kale V."/>
            <person name="Holt S."/>
            <person name="Cochrane G."/>
            <person name="Meng A."/>
            <person name="Brown T."/>
            <person name="Cohen L."/>
        </authorList>
    </citation>
    <scope>NUCLEOTIDE SEQUENCE</scope>
    <source>
        <strain evidence="4">CCMP1320</strain>
    </source>
</reference>
<feature type="compositionally biased region" description="Acidic residues" evidence="1">
    <location>
        <begin position="340"/>
        <end position="353"/>
    </location>
</feature>
<dbReference type="InterPro" id="IPR003121">
    <property type="entry name" value="SWIB_MDM2_domain"/>
</dbReference>
<dbReference type="SUPFAM" id="SSF109715">
    <property type="entry name" value="DEK C-terminal domain"/>
    <property type="match status" value="1"/>
</dbReference>
<evidence type="ECO:0000313" key="4">
    <source>
        <dbReference type="EMBL" id="CAE0498882.1"/>
    </source>
</evidence>
<dbReference type="InterPro" id="IPR019835">
    <property type="entry name" value="SWIB_domain"/>
</dbReference>
<dbReference type="InterPro" id="IPR036885">
    <property type="entry name" value="SWIB_MDM2_dom_sf"/>
</dbReference>
<feature type="domain" description="DM2" evidence="2">
    <location>
        <begin position="386"/>
        <end position="463"/>
    </location>
</feature>
<name>A0A7S3R0E3_DUNTE</name>